<keyword evidence="5" id="KW-0482">Metalloprotease</keyword>
<name>A0A5C1I6J1_9SPHI</name>
<dbReference type="AlphaFoldDB" id="A0A5C1I6J1"/>
<dbReference type="InterPro" id="IPR025657">
    <property type="entry name" value="RadC_JAB"/>
</dbReference>
<dbReference type="GO" id="GO:0006508">
    <property type="term" value="P:proteolysis"/>
    <property type="evidence" value="ECO:0007669"/>
    <property type="project" value="UniProtKB-KW"/>
</dbReference>
<evidence type="ECO:0000256" key="1">
    <source>
        <dbReference type="ARBA" id="ARBA00022670"/>
    </source>
</evidence>
<dbReference type="InterPro" id="IPR037518">
    <property type="entry name" value="MPN"/>
</dbReference>
<evidence type="ECO:0000259" key="6">
    <source>
        <dbReference type="PROSITE" id="PS50249"/>
    </source>
</evidence>
<dbReference type="PANTHER" id="PTHR30471:SF3">
    <property type="entry name" value="UPF0758 PROTEIN YEES-RELATED"/>
    <property type="match status" value="1"/>
</dbReference>
<keyword evidence="1" id="KW-0645">Protease</keyword>
<dbReference type="Pfam" id="PF04002">
    <property type="entry name" value="RadC"/>
    <property type="match status" value="1"/>
</dbReference>
<evidence type="ECO:0000313" key="7">
    <source>
        <dbReference type="EMBL" id="QEM13494.1"/>
    </source>
</evidence>
<dbReference type="OrthoDB" id="9804482at2"/>
<dbReference type="InterPro" id="IPR020891">
    <property type="entry name" value="UPF0758_CS"/>
</dbReference>
<gene>
    <name evidence="7" type="ORF">DEO27_026940</name>
</gene>
<protein>
    <submittedName>
        <fullName evidence="7">JAB domain-containing protein</fullName>
    </submittedName>
</protein>
<dbReference type="EMBL" id="CP043450">
    <property type="protein sequence ID" value="QEM13494.1"/>
    <property type="molecule type" value="Genomic_DNA"/>
</dbReference>
<dbReference type="InterPro" id="IPR001405">
    <property type="entry name" value="UPF0758"/>
</dbReference>
<dbReference type="Gene3D" id="3.40.140.10">
    <property type="entry name" value="Cytidine Deaminase, domain 2"/>
    <property type="match status" value="1"/>
</dbReference>
<evidence type="ECO:0000256" key="5">
    <source>
        <dbReference type="ARBA" id="ARBA00023049"/>
    </source>
</evidence>
<keyword evidence="3" id="KW-0378">Hydrolase</keyword>
<dbReference type="Proteomes" id="UP000251402">
    <property type="component" value="Chromosome"/>
</dbReference>
<feature type="domain" description="MPN" evidence="6">
    <location>
        <begin position="1"/>
        <end position="114"/>
    </location>
</feature>
<sequence length="117" mass="13289">MKIWDDSLINLQEQVYVLFLNSRNEVISWRCVNTGSSKATTFDIKFTLSCALNCMATNIIIAHNHPSGELRPSITDYQATERLKMAAELLDIHLLDHLIIKTKGFYSLMDNKKASSI</sequence>
<dbReference type="PROSITE" id="PS50249">
    <property type="entry name" value="MPN"/>
    <property type="match status" value="1"/>
</dbReference>
<dbReference type="RefSeq" id="WP_149301886.1">
    <property type="nucleotide sequence ID" value="NZ_CP043450.1"/>
</dbReference>
<evidence type="ECO:0000256" key="4">
    <source>
        <dbReference type="ARBA" id="ARBA00022833"/>
    </source>
</evidence>
<dbReference type="GO" id="GO:0046872">
    <property type="term" value="F:metal ion binding"/>
    <property type="evidence" value="ECO:0007669"/>
    <property type="project" value="UniProtKB-KW"/>
</dbReference>
<evidence type="ECO:0000256" key="2">
    <source>
        <dbReference type="ARBA" id="ARBA00022723"/>
    </source>
</evidence>
<dbReference type="PROSITE" id="PS01302">
    <property type="entry name" value="UPF0758"/>
    <property type="match status" value="1"/>
</dbReference>
<accession>A0A5C1I6J1</accession>
<keyword evidence="4" id="KW-0862">Zinc</keyword>
<evidence type="ECO:0000256" key="3">
    <source>
        <dbReference type="ARBA" id="ARBA00022801"/>
    </source>
</evidence>
<keyword evidence="8" id="KW-1185">Reference proteome</keyword>
<organism evidence="7 8">
    <name type="scientific">Mucilaginibacter rubeus</name>
    <dbReference type="NCBI Taxonomy" id="2027860"/>
    <lineage>
        <taxon>Bacteria</taxon>
        <taxon>Pseudomonadati</taxon>
        <taxon>Bacteroidota</taxon>
        <taxon>Sphingobacteriia</taxon>
        <taxon>Sphingobacteriales</taxon>
        <taxon>Sphingobacteriaceae</taxon>
        <taxon>Mucilaginibacter</taxon>
    </lineage>
</organism>
<proteinExistence type="predicted"/>
<keyword evidence="2" id="KW-0479">Metal-binding</keyword>
<evidence type="ECO:0000313" key="8">
    <source>
        <dbReference type="Proteomes" id="UP000251402"/>
    </source>
</evidence>
<dbReference type="GO" id="GO:0008237">
    <property type="term" value="F:metallopeptidase activity"/>
    <property type="evidence" value="ECO:0007669"/>
    <property type="project" value="UniProtKB-KW"/>
</dbReference>
<reference evidence="7" key="1">
    <citation type="submission" date="2019-08" db="EMBL/GenBank/DDBJ databases">
        <title>Comparative genome analysis confer to the adaptation heavy metal polluted environment.</title>
        <authorList>
            <person name="Li Y."/>
        </authorList>
    </citation>
    <scope>NUCLEOTIDE SEQUENCE [LARGE SCALE GENOMIC DNA]</scope>
    <source>
        <strain evidence="7">P1</strain>
    </source>
</reference>
<dbReference type="PANTHER" id="PTHR30471">
    <property type="entry name" value="DNA REPAIR PROTEIN RADC"/>
    <property type="match status" value="1"/>
</dbReference>
<dbReference type="KEGG" id="mrub:DEO27_026940"/>